<accession>A0ABU3TE33</accession>
<evidence type="ECO:0000313" key="3">
    <source>
        <dbReference type="Proteomes" id="UP001250698"/>
    </source>
</evidence>
<dbReference type="EMBL" id="JAWDJT010000002">
    <property type="protein sequence ID" value="MDU0369597.1"/>
    <property type="molecule type" value="Genomic_DNA"/>
</dbReference>
<evidence type="ECO:0000313" key="2">
    <source>
        <dbReference type="EMBL" id="MDU0369597.1"/>
    </source>
</evidence>
<sequence length="597" mass="65464">MSSILDLCRAGQLKAAFTQAEIYLTQYPASAVAQTEMHLVMLAYLKKAVAEADAAAASRCLRKLANLALPPHPGRDEQLFWEMRALLAALSKRQPVPGEAISELLTALTTVPVGAQPSKGRSVLLQAALKCKEHLPLTWWAWWNLETLRPEDFEQESFTPNGASKPVNLPAVAETAYGTYAAQLIDRLQMGRQPGAPAWLQTTGQAIAAQTRVSVDALLPRLEQLAADYPKYSWLDYRRAKLLAALGEDLPTTLAVLLPVVRRKSSEFWAWRLLAETLDATDAATATACYYRATTCGVEEKFVRSLRLQLASRLQEVQPGEASWQLQKAEETTKAEGWPVRGEMLSLQGKLAQYPPVPAADARRQWLETAEAAVYGDLPWQPVVLQSVRADAPDKPGAVYLLPPSAAGSPRALPVPLRRFKWVAKLPVGTPLQVRSELVNGKPRVLQVQKRPAGQAWDSLPAQVGVVTGSTADQARIFVTVRPGLRLSFAAADFGLMGLTAGDAVQLRLQAREKDGSTLYSVMVAAKTTEQPDAAIHREFAGPLRLHAKGFGFVDSFFLAPHLITRHGWQDGEQVSGRAVLSYNKHKEKEEWQVLTT</sequence>
<keyword evidence="3" id="KW-1185">Reference proteome</keyword>
<protein>
    <recommendedName>
        <fullName evidence="1">TOTE conflict systems S1/CSD-like domain-containing protein</fullName>
    </recommendedName>
</protein>
<name>A0ABU3TE33_9BACT</name>
<dbReference type="Pfam" id="PF22860">
    <property type="entry name" value="DUF7017"/>
    <property type="match status" value="1"/>
</dbReference>
<comment type="caution">
    <text evidence="2">The sequence shown here is derived from an EMBL/GenBank/DDBJ whole genome shotgun (WGS) entry which is preliminary data.</text>
</comment>
<dbReference type="InterPro" id="IPR054427">
    <property type="entry name" value="S1CSD-TOTE-2"/>
</dbReference>
<gene>
    <name evidence="2" type="ORF">ROI90_04250</name>
</gene>
<organism evidence="2 3">
    <name type="scientific">Hymenobacter endophyticus</name>
    <dbReference type="NCBI Taxonomy" id="3076335"/>
    <lineage>
        <taxon>Bacteria</taxon>
        <taxon>Pseudomonadati</taxon>
        <taxon>Bacteroidota</taxon>
        <taxon>Cytophagia</taxon>
        <taxon>Cytophagales</taxon>
        <taxon>Hymenobacteraceae</taxon>
        <taxon>Hymenobacter</taxon>
    </lineage>
</organism>
<dbReference type="Proteomes" id="UP001250698">
    <property type="component" value="Unassembled WGS sequence"/>
</dbReference>
<dbReference type="Pfam" id="PF22707">
    <property type="entry name" value="S1CSD-TOTE-2"/>
    <property type="match status" value="1"/>
</dbReference>
<evidence type="ECO:0000259" key="1">
    <source>
        <dbReference type="Pfam" id="PF22707"/>
    </source>
</evidence>
<feature type="domain" description="TOTE conflict systems S1/CSD-like" evidence="1">
    <location>
        <begin position="538"/>
        <end position="595"/>
    </location>
</feature>
<proteinExistence type="predicted"/>
<reference evidence="2 3" key="1">
    <citation type="submission" date="2023-10" db="EMBL/GenBank/DDBJ databases">
        <title>Hymenobacter endophyticus sp. nov., an isolate from the leaf tissues of wheat.</title>
        <authorList>
            <person name="Dai Y."/>
        </authorList>
    </citation>
    <scope>NUCLEOTIDE SEQUENCE [LARGE SCALE GENOMIC DNA]</scope>
    <source>
        <strain evidence="2 3">ZK17L-C2</strain>
    </source>
</reference>
<dbReference type="RefSeq" id="WP_315997089.1">
    <property type="nucleotide sequence ID" value="NZ_JAWDJT010000002.1"/>
</dbReference>
<dbReference type="InterPro" id="IPR054283">
    <property type="entry name" value="DUF7017"/>
</dbReference>